<dbReference type="PROSITE" id="PS00760">
    <property type="entry name" value="SPASE_I_2"/>
    <property type="match status" value="1"/>
</dbReference>
<dbReference type="Proteomes" id="UP000199735">
    <property type="component" value="Unassembled WGS sequence"/>
</dbReference>
<gene>
    <name evidence="15" type="ORF">SAMN04489762_3775</name>
</gene>
<evidence type="ECO:0000256" key="7">
    <source>
        <dbReference type="ARBA" id="ARBA00022692"/>
    </source>
</evidence>
<evidence type="ECO:0000259" key="14">
    <source>
        <dbReference type="Pfam" id="PF10502"/>
    </source>
</evidence>
<dbReference type="InterPro" id="IPR019757">
    <property type="entry name" value="Pept_S26A_signal_pept_1_Lys-AS"/>
</dbReference>
<name>A0AAX2EKR9_9BACI</name>
<keyword evidence="5" id="KW-1003">Cell membrane</keyword>
<keyword evidence="8 12" id="KW-0378">Hydrolase</keyword>
<evidence type="ECO:0000256" key="11">
    <source>
        <dbReference type="PIRSR" id="PIRSR600223-1"/>
    </source>
</evidence>
<dbReference type="InterPro" id="IPR036286">
    <property type="entry name" value="LexA/Signal_pep-like_sf"/>
</dbReference>
<keyword evidence="9 12" id="KW-1133">Transmembrane helix</keyword>
<dbReference type="GO" id="GO:0005886">
    <property type="term" value="C:plasma membrane"/>
    <property type="evidence" value="ECO:0007669"/>
    <property type="project" value="UniProtKB-SubCell"/>
</dbReference>
<evidence type="ECO:0000256" key="6">
    <source>
        <dbReference type="ARBA" id="ARBA00022670"/>
    </source>
</evidence>
<evidence type="ECO:0000256" key="12">
    <source>
        <dbReference type="RuleBase" id="RU003993"/>
    </source>
</evidence>
<feature type="active site" evidence="11">
    <location>
        <position position="53"/>
    </location>
</feature>
<evidence type="ECO:0000256" key="2">
    <source>
        <dbReference type="ARBA" id="ARBA00004401"/>
    </source>
</evidence>
<proteinExistence type="inferred from homology"/>
<dbReference type="SUPFAM" id="SSF51306">
    <property type="entry name" value="LexA/Signal peptidase"/>
    <property type="match status" value="1"/>
</dbReference>
<evidence type="ECO:0000256" key="1">
    <source>
        <dbReference type="ARBA" id="ARBA00000677"/>
    </source>
</evidence>
<keyword evidence="6 12" id="KW-0645">Protease</keyword>
<dbReference type="EMBL" id="FOCD01000011">
    <property type="protein sequence ID" value="SEO23424.1"/>
    <property type="molecule type" value="Genomic_DNA"/>
</dbReference>
<comment type="caution">
    <text evidence="15">The sequence shown here is derived from an EMBL/GenBank/DDBJ whole genome shotgun (WGS) entry which is preliminary data.</text>
</comment>
<evidence type="ECO:0000256" key="4">
    <source>
        <dbReference type="ARBA" id="ARBA00013208"/>
    </source>
</evidence>
<reference evidence="15 16" key="1">
    <citation type="submission" date="2016-10" db="EMBL/GenBank/DDBJ databases">
        <authorList>
            <person name="Varghese N."/>
            <person name="Submissions S."/>
        </authorList>
    </citation>
    <scope>NUCLEOTIDE SEQUENCE [LARGE SCALE GENOMIC DNA]</scope>
    <source>
        <strain evidence="15 16">DSM 21619</strain>
    </source>
</reference>
<protein>
    <recommendedName>
        <fullName evidence="4 12">Signal peptidase I</fullName>
        <ecNumber evidence="4 12">3.4.21.89</ecNumber>
    </recommendedName>
</protein>
<dbReference type="PROSITE" id="PS00761">
    <property type="entry name" value="SPASE_I_3"/>
    <property type="match status" value="1"/>
</dbReference>
<feature type="domain" description="Peptidase S26" evidence="14">
    <location>
        <begin position="26"/>
        <end position="186"/>
    </location>
</feature>
<evidence type="ECO:0000313" key="16">
    <source>
        <dbReference type="Proteomes" id="UP000199735"/>
    </source>
</evidence>
<dbReference type="InterPro" id="IPR000223">
    <property type="entry name" value="Pept_S26A_signal_pept_1"/>
</dbReference>
<dbReference type="InterPro" id="IPR019756">
    <property type="entry name" value="Pept_S26A_signal_pept_1_Ser-AS"/>
</dbReference>
<dbReference type="PANTHER" id="PTHR43390">
    <property type="entry name" value="SIGNAL PEPTIDASE I"/>
    <property type="match status" value="1"/>
</dbReference>
<dbReference type="AlphaFoldDB" id="A0AAX2EKR9"/>
<evidence type="ECO:0000313" key="15">
    <source>
        <dbReference type="EMBL" id="SEO23424.1"/>
    </source>
</evidence>
<comment type="subcellular location">
    <subcellularLocation>
        <location evidence="2">Cell membrane</location>
        <topology evidence="2">Single-pass type II membrane protein</topology>
    </subcellularLocation>
    <subcellularLocation>
        <location evidence="13">Membrane</location>
        <topology evidence="13">Single-pass type II membrane protein</topology>
    </subcellularLocation>
</comment>
<sequence length="195" mass="22330">MLFSYVTLVQKEVLSLKARRTLYAVLLPIGIAIIALFIFRSYFYFPSTVYGESMAPTLEDQNKILISRVGNIDRFDEVVFDAPDQDASYVKRVIGIPGDTIEYKNDVLYVNGKKHVEPYLKEMKDAMQKDALFTNNFKLRDVIGEDTIPDGYLFVMGDNRRNSKDSRMFGLIPQSSVIGEVKFRYYPIPQIGLTN</sequence>
<dbReference type="GO" id="GO:0004252">
    <property type="term" value="F:serine-type endopeptidase activity"/>
    <property type="evidence" value="ECO:0007669"/>
    <property type="project" value="InterPro"/>
</dbReference>
<evidence type="ECO:0000256" key="13">
    <source>
        <dbReference type="RuleBase" id="RU362042"/>
    </source>
</evidence>
<dbReference type="Gene3D" id="2.10.109.10">
    <property type="entry name" value="Umud Fragment, subunit A"/>
    <property type="match status" value="1"/>
</dbReference>
<dbReference type="PROSITE" id="PS00501">
    <property type="entry name" value="SPASE_I_1"/>
    <property type="match status" value="1"/>
</dbReference>
<evidence type="ECO:0000256" key="8">
    <source>
        <dbReference type="ARBA" id="ARBA00022801"/>
    </source>
</evidence>
<feature type="active site" evidence="11">
    <location>
        <position position="91"/>
    </location>
</feature>
<organism evidence="15 16">
    <name type="scientific">Terribacillus saccharophilus</name>
    <dbReference type="NCBI Taxonomy" id="361277"/>
    <lineage>
        <taxon>Bacteria</taxon>
        <taxon>Bacillati</taxon>
        <taxon>Bacillota</taxon>
        <taxon>Bacilli</taxon>
        <taxon>Bacillales</taxon>
        <taxon>Bacillaceae</taxon>
        <taxon>Terribacillus</taxon>
    </lineage>
</organism>
<keyword evidence="10 12" id="KW-0472">Membrane</keyword>
<evidence type="ECO:0000256" key="10">
    <source>
        <dbReference type="ARBA" id="ARBA00023136"/>
    </source>
</evidence>
<dbReference type="GO" id="GO:0009003">
    <property type="term" value="F:signal peptidase activity"/>
    <property type="evidence" value="ECO:0007669"/>
    <property type="project" value="UniProtKB-EC"/>
</dbReference>
<accession>A0AAX2EKR9</accession>
<dbReference type="CDD" id="cd06530">
    <property type="entry name" value="S26_SPase_I"/>
    <property type="match status" value="1"/>
</dbReference>
<dbReference type="GO" id="GO:0006465">
    <property type="term" value="P:signal peptide processing"/>
    <property type="evidence" value="ECO:0007669"/>
    <property type="project" value="InterPro"/>
</dbReference>
<feature type="transmembrane region" description="Helical" evidence="12">
    <location>
        <begin position="21"/>
        <end position="45"/>
    </location>
</feature>
<dbReference type="PANTHER" id="PTHR43390:SF8">
    <property type="entry name" value="SIGNAL PEPTIDASE I"/>
    <property type="match status" value="1"/>
</dbReference>
<evidence type="ECO:0000256" key="3">
    <source>
        <dbReference type="ARBA" id="ARBA00009370"/>
    </source>
</evidence>
<evidence type="ECO:0000256" key="5">
    <source>
        <dbReference type="ARBA" id="ARBA00022475"/>
    </source>
</evidence>
<dbReference type="NCBIfam" id="TIGR02227">
    <property type="entry name" value="sigpep_I_bact"/>
    <property type="match status" value="1"/>
</dbReference>
<keyword evidence="7 12" id="KW-0812">Transmembrane</keyword>
<comment type="catalytic activity">
    <reaction evidence="1 12">
        <text>Cleavage of hydrophobic, N-terminal signal or leader sequences from secreted and periplasmic proteins.</text>
        <dbReference type="EC" id="3.4.21.89"/>
    </reaction>
</comment>
<dbReference type="FunFam" id="2.10.109.10:FF:000008">
    <property type="entry name" value="Signal peptidase I"/>
    <property type="match status" value="1"/>
</dbReference>
<dbReference type="PRINTS" id="PR00727">
    <property type="entry name" value="LEADERPTASE"/>
</dbReference>
<dbReference type="EC" id="3.4.21.89" evidence="4 12"/>
<dbReference type="InterPro" id="IPR019758">
    <property type="entry name" value="Pept_S26A_signal_pept_1_CS"/>
</dbReference>
<dbReference type="Pfam" id="PF10502">
    <property type="entry name" value="Peptidase_S26"/>
    <property type="match status" value="1"/>
</dbReference>
<dbReference type="InterPro" id="IPR019533">
    <property type="entry name" value="Peptidase_S26"/>
</dbReference>
<evidence type="ECO:0000256" key="9">
    <source>
        <dbReference type="ARBA" id="ARBA00022989"/>
    </source>
</evidence>
<comment type="similarity">
    <text evidence="3 13">Belongs to the peptidase S26 family.</text>
</comment>